<comment type="caution">
    <text evidence="6">The sequence shown here is derived from an EMBL/GenBank/DDBJ whole genome shotgun (WGS) entry which is preliminary data.</text>
</comment>
<protein>
    <recommendedName>
        <fullName evidence="2">DNA-3-methyladenine glycosylase II</fullName>
        <ecNumber evidence="2">3.2.2.21</ecNumber>
    </recommendedName>
</protein>
<organism evidence="6 7">
    <name type="scientific">Metabacillus herbersteinensis</name>
    <dbReference type="NCBI Taxonomy" id="283816"/>
    <lineage>
        <taxon>Bacteria</taxon>
        <taxon>Bacillati</taxon>
        <taxon>Bacillota</taxon>
        <taxon>Bacilli</taxon>
        <taxon>Bacillales</taxon>
        <taxon>Bacillaceae</taxon>
        <taxon>Metabacillus</taxon>
    </lineage>
</organism>
<dbReference type="RefSeq" id="WP_378935634.1">
    <property type="nucleotide sequence ID" value="NZ_JBHLVO010000014.1"/>
</dbReference>
<keyword evidence="4" id="KW-0234">DNA repair</keyword>
<evidence type="ECO:0000256" key="4">
    <source>
        <dbReference type="ARBA" id="ARBA00023204"/>
    </source>
</evidence>
<sequence>MWRETVEVEPPYDFDRILDRLSNDPLNAINMEAREIAVPLYDKENQPFVVTVKATGTKAKPTFEISGKADTQKEFGLGEIRRIFQWDFSLSVISNHFELSNIAEVFKEHEGTPLVLDFDLYSCLMKCIVHQQLNLSFAHTLTKRFVQTYGFELDGVWFYPKPEIVAALSYDDLRALQFSGRKAEYAIDTSKMIVEGTLNFNELPSLSDEEILKKLIKIRGVGPWTVQNLLLFGLGRPNLFPKADIGIQNALKKHFNLEKKPTQDEMADYSKEWEPYLSYASLYLWRSIE</sequence>
<dbReference type="EC" id="3.2.2.21" evidence="2"/>
<dbReference type="InterPro" id="IPR003265">
    <property type="entry name" value="HhH-GPD_domain"/>
</dbReference>
<dbReference type="PANTHER" id="PTHR43003">
    <property type="entry name" value="DNA-3-METHYLADENINE GLYCOSYLASE"/>
    <property type="match status" value="1"/>
</dbReference>
<accession>A0ABV6GH35</accession>
<proteinExistence type="predicted"/>
<evidence type="ECO:0000256" key="2">
    <source>
        <dbReference type="ARBA" id="ARBA00012000"/>
    </source>
</evidence>
<evidence type="ECO:0000256" key="3">
    <source>
        <dbReference type="ARBA" id="ARBA00022763"/>
    </source>
</evidence>
<evidence type="ECO:0000313" key="7">
    <source>
        <dbReference type="Proteomes" id="UP001589854"/>
    </source>
</evidence>
<feature type="domain" description="HhH-GPD" evidence="5">
    <location>
        <begin position="129"/>
        <end position="289"/>
    </location>
</feature>
<comment type="catalytic activity">
    <reaction evidence="1">
        <text>Hydrolysis of alkylated DNA, releasing 3-methyladenine, 3-methylguanine, 7-methylguanine and 7-methyladenine.</text>
        <dbReference type="EC" id="3.2.2.21"/>
    </reaction>
</comment>
<dbReference type="Gene3D" id="1.10.340.30">
    <property type="entry name" value="Hypothetical protein, domain 2"/>
    <property type="match status" value="1"/>
</dbReference>
<dbReference type="Gene3D" id="1.10.1670.40">
    <property type="match status" value="1"/>
</dbReference>
<dbReference type="SMART" id="SM00478">
    <property type="entry name" value="ENDO3c"/>
    <property type="match status" value="1"/>
</dbReference>
<gene>
    <name evidence="6" type="ORF">ACFFIX_15730</name>
</gene>
<dbReference type="CDD" id="cd00056">
    <property type="entry name" value="ENDO3c"/>
    <property type="match status" value="1"/>
</dbReference>
<evidence type="ECO:0000313" key="6">
    <source>
        <dbReference type="EMBL" id="MFC0272879.1"/>
    </source>
</evidence>
<keyword evidence="7" id="KW-1185">Reference proteome</keyword>
<dbReference type="Pfam" id="PF00730">
    <property type="entry name" value="HhH-GPD"/>
    <property type="match status" value="1"/>
</dbReference>
<dbReference type="Proteomes" id="UP001589854">
    <property type="component" value="Unassembled WGS sequence"/>
</dbReference>
<keyword evidence="3" id="KW-0227">DNA damage</keyword>
<dbReference type="EMBL" id="JBHLVO010000014">
    <property type="protein sequence ID" value="MFC0272879.1"/>
    <property type="molecule type" value="Genomic_DNA"/>
</dbReference>
<evidence type="ECO:0000256" key="1">
    <source>
        <dbReference type="ARBA" id="ARBA00000086"/>
    </source>
</evidence>
<name>A0ABV6GH35_9BACI</name>
<evidence type="ECO:0000259" key="5">
    <source>
        <dbReference type="SMART" id="SM00478"/>
    </source>
</evidence>
<reference evidence="6 7" key="1">
    <citation type="submission" date="2024-09" db="EMBL/GenBank/DDBJ databases">
        <authorList>
            <person name="Sun Q."/>
            <person name="Mori K."/>
        </authorList>
    </citation>
    <scope>NUCLEOTIDE SEQUENCE [LARGE SCALE GENOMIC DNA]</scope>
    <source>
        <strain evidence="6 7">CCM 7228</strain>
    </source>
</reference>
<dbReference type="SUPFAM" id="SSF48150">
    <property type="entry name" value="DNA-glycosylase"/>
    <property type="match status" value="1"/>
</dbReference>
<dbReference type="InterPro" id="IPR011257">
    <property type="entry name" value="DNA_glycosylase"/>
</dbReference>
<dbReference type="InterPro" id="IPR051912">
    <property type="entry name" value="Alkylbase_DNA_Glycosylase/TA"/>
</dbReference>
<dbReference type="PANTHER" id="PTHR43003:SF5">
    <property type="entry name" value="DNA-3-METHYLADENINE GLYCOSYLASE"/>
    <property type="match status" value="1"/>
</dbReference>